<evidence type="ECO:0000313" key="1">
    <source>
        <dbReference type="EMBL" id="AAX90665.1"/>
    </source>
</evidence>
<dbReference type="KEGG" id="vg:5130525"/>
<protein>
    <submittedName>
        <fullName evidence="1">ORF014</fullName>
    </submittedName>
</protein>
<dbReference type="Proteomes" id="UP000000923">
    <property type="component" value="Segment"/>
</dbReference>
<dbReference type="RefSeq" id="YP_239482.1">
    <property type="nucleotide sequence ID" value="NC_007046.1"/>
</dbReference>
<dbReference type="EMBL" id="AY954949">
    <property type="protein sequence ID" value="AAX90665.1"/>
    <property type="molecule type" value="Genomic_DNA"/>
</dbReference>
<accession>Q4ZE44</accession>
<keyword evidence="2" id="KW-1185">Reference proteome</keyword>
<evidence type="ECO:0000313" key="2">
    <source>
        <dbReference type="Proteomes" id="UP000000923"/>
    </source>
</evidence>
<dbReference type="OrthoDB" id="19325at10239"/>
<organism evidence="1 2">
    <name type="scientific">Staphylococcus phage 66</name>
    <dbReference type="NCBI Taxonomy" id="320832"/>
    <lineage>
        <taxon>Viruses</taxon>
        <taxon>Duplodnaviria</taxon>
        <taxon>Heunggongvirae</taxon>
        <taxon>Uroviricota</taxon>
        <taxon>Caudoviricetes</taxon>
        <taxon>Rountreeviridae</taxon>
        <taxon>Rakietenvirinae</taxon>
        <taxon>Rosenblumvirus</taxon>
        <taxon>Rosenblumvirus rv66</taxon>
    </lineage>
</organism>
<dbReference type="GeneID" id="5130525"/>
<sequence length="137" mass="16240">MKITTTLDTKKLINYILNNRECFMNKITKFTSLSEKCVVFVIYGDISIEYYDNDTKNKNDLFTLEIDIDIHKHVFNCLKVYYIEHTEDINIIYKKGVYMGCTIDDVLSHFEKPLESDITIIYQNKVIYYNGKVIDHE</sequence>
<reference evidence="1 2" key="1">
    <citation type="journal article" date="2005" name="Proc. Natl. Acad. Sci. U.S.A.">
        <title>The complete genomes and proteomes of 27 Staphylococcus aureus bacteriophages.</title>
        <authorList>
            <person name="Kwan T."/>
            <person name="Liu J."/>
            <person name="Dubow M."/>
            <person name="Gros P."/>
            <person name="Pelletier J."/>
        </authorList>
    </citation>
    <scope>NUCLEOTIDE SEQUENCE</scope>
</reference>
<name>Q4ZE44_9CAUD</name>
<proteinExistence type="predicted"/>